<dbReference type="VEuPathDB" id="FungiDB:PGTG_22390"/>
<feature type="compositionally biased region" description="Polar residues" evidence="1">
    <location>
        <begin position="17"/>
        <end position="43"/>
    </location>
</feature>
<dbReference type="GeneID" id="13542410"/>
<dbReference type="AlphaFoldDB" id="H6QUD9"/>
<reference evidence="3" key="1">
    <citation type="journal article" date="2011" name="Proc. Natl. Acad. Sci. U.S.A.">
        <title>Obligate biotrophy features unraveled by the genomic analysis of rust fungi.</title>
        <authorList>
            <person name="Duplessis S."/>
            <person name="Cuomo C.A."/>
            <person name="Lin Y.-C."/>
            <person name="Aerts A."/>
            <person name="Tisserant E."/>
            <person name="Veneault-Fourrey C."/>
            <person name="Joly D.L."/>
            <person name="Hacquard S."/>
            <person name="Amselem J."/>
            <person name="Cantarel B.L."/>
            <person name="Chiu R."/>
            <person name="Coutinho P.M."/>
            <person name="Feau N."/>
            <person name="Field M."/>
            <person name="Frey P."/>
            <person name="Gelhaye E."/>
            <person name="Goldberg J."/>
            <person name="Grabherr M.G."/>
            <person name="Kodira C.D."/>
            <person name="Kohler A."/>
            <person name="Kuees U."/>
            <person name="Lindquist E.A."/>
            <person name="Lucas S.M."/>
            <person name="Mago R."/>
            <person name="Mauceli E."/>
            <person name="Morin E."/>
            <person name="Murat C."/>
            <person name="Pangilinan J.L."/>
            <person name="Park R."/>
            <person name="Pearson M."/>
            <person name="Quesneville H."/>
            <person name="Rouhier N."/>
            <person name="Sakthikumar S."/>
            <person name="Salamov A.A."/>
            <person name="Schmutz J."/>
            <person name="Selles B."/>
            <person name="Shapiro H."/>
            <person name="Tanguay P."/>
            <person name="Tuskan G.A."/>
            <person name="Henrissat B."/>
            <person name="Van de Peer Y."/>
            <person name="Rouze P."/>
            <person name="Ellis J.G."/>
            <person name="Dodds P.N."/>
            <person name="Schein J.E."/>
            <person name="Zhong S."/>
            <person name="Hamelin R.C."/>
            <person name="Grigoriev I.V."/>
            <person name="Szabo L.J."/>
            <person name="Martin F."/>
        </authorList>
    </citation>
    <scope>NUCLEOTIDE SEQUENCE [LARGE SCALE GENOMIC DNA]</scope>
    <source>
        <strain evidence="3">CRL 75-36-700-3 / race SCCL</strain>
    </source>
</reference>
<feature type="compositionally biased region" description="Basic and acidic residues" evidence="1">
    <location>
        <begin position="7"/>
        <end position="16"/>
    </location>
</feature>
<dbReference type="RefSeq" id="XP_003888882.1">
    <property type="nucleotide sequence ID" value="XM_003888833.1"/>
</dbReference>
<evidence type="ECO:0000313" key="2">
    <source>
        <dbReference type="EMBL" id="EHS64602.1"/>
    </source>
</evidence>
<dbReference type="HOGENOM" id="CLU_2198275_0_0_1"/>
<dbReference type="InParanoid" id="H6QUD9"/>
<sequence length="108" mass="11921">MAPSTEEPPKNNEIERLTNSIDSLDPTSASQSPMRTDQLSPREQNVGDGHEPGGRIRQDAAGSRKEAAAANDQTDHHHHLYDEPPIRLVFLDFEVEEELRPSFGGSCS</sequence>
<gene>
    <name evidence="2" type="ORF">PGTG_22390</name>
</gene>
<dbReference type="EMBL" id="DS178336">
    <property type="protein sequence ID" value="EHS64602.1"/>
    <property type="molecule type" value="Genomic_DNA"/>
</dbReference>
<dbReference type="KEGG" id="pgr:PGTG_22390"/>
<evidence type="ECO:0000313" key="3">
    <source>
        <dbReference type="Proteomes" id="UP000008783"/>
    </source>
</evidence>
<feature type="compositionally biased region" description="Basic and acidic residues" evidence="1">
    <location>
        <begin position="48"/>
        <end position="67"/>
    </location>
</feature>
<organism evidence="2 3">
    <name type="scientific">Puccinia graminis f. sp. tritici (strain CRL 75-36-700-3 / race SCCL)</name>
    <name type="common">Black stem rust fungus</name>
    <dbReference type="NCBI Taxonomy" id="418459"/>
    <lineage>
        <taxon>Eukaryota</taxon>
        <taxon>Fungi</taxon>
        <taxon>Dikarya</taxon>
        <taxon>Basidiomycota</taxon>
        <taxon>Pucciniomycotina</taxon>
        <taxon>Pucciniomycetes</taxon>
        <taxon>Pucciniales</taxon>
        <taxon>Pucciniaceae</taxon>
        <taxon>Puccinia</taxon>
    </lineage>
</organism>
<dbReference type="Proteomes" id="UP000008783">
    <property type="component" value="Unassembled WGS sequence"/>
</dbReference>
<proteinExistence type="predicted"/>
<feature type="region of interest" description="Disordered" evidence="1">
    <location>
        <begin position="1"/>
        <end position="80"/>
    </location>
</feature>
<protein>
    <submittedName>
        <fullName evidence="2">Uncharacterized protein</fullName>
    </submittedName>
</protein>
<keyword evidence="3" id="KW-1185">Reference proteome</keyword>
<dbReference type="eggNOG" id="ENOG502RED4">
    <property type="taxonomic scope" value="Eukaryota"/>
</dbReference>
<accession>H6QUD9</accession>
<evidence type="ECO:0000256" key="1">
    <source>
        <dbReference type="SAM" id="MobiDB-lite"/>
    </source>
</evidence>
<name>H6QUD9_PUCGT</name>